<accession>A0AAI8Z971</accession>
<reference evidence="2" key="1">
    <citation type="submission" date="2023-11" db="EMBL/GenBank/DDBJ databases">
        <authorList>
            <person name="Alioto T."/>
            <person name="Alioto T."/>
            <person name="Gomez Garrido J."/>
        </authorList>
    </citation>
    <scope>NUCLEOTIDE SEQUENCE</scope>
</reference>
<name>A0AAI8Z971_9PEZI</name>
<dbReference type="EMBL" id="CAVMBE010000136">
    <property type="protein sequence ID" value="CAK4034775.1"/>
    <property type="molecule type" value="Genomic_DNA"/>
</dbReference>
<protein>
    <submittedName>
        <fullName evidence="2">Uncharacterized protein</fullName>
    </submittedName>
</protein>
<sequence>MDWKTALTADLQTLHEISHRARASHVDPSNSGGGQQTPLFIDTPPPQKTKERSTATPLPIPTTSAPAEAVLASFRSLPPATHYEHPAHQVLRSTAHKLQALLELYLQAYEGEDLDKAEELRRRLHWAVGEGGK</sequence>
<organism evidence="2 3">
    <name type="scientific">Lecanosticta acicola</name>
    <dbReference type="NCBI Taxonomy" id="111012"/>
    <lineage>
        <taxon>Eukaryota</taxon>
        <taxon>Fungi</taxon>
        <taxon>Dikarya</taxon>
        <taxon>Ascomycota</taxon>
        <taxon>Pezizomycotina</taxon>
        <taxon>Dothideomycetes</taxon>
        <taxon>Dothideomycetidae</taxon>
        <taxon>Mycosphaerellales</taxon>
        <taxon>Mycosphaerellaceae</taxon>
        <taxon>Lecanosticta</taxon>
    </lineage>
</organism>
<proteinExistence type="predicted"/>
<feature type="region of interest" description="Disordered" evidence="1">
    <location>
        <begin position="19"/>
        <end position="63"/>
    </location>
</feature>
<keyword evidence="3" id="KW-1185">Reference proteome</keyword>
<gene>
    <name evidence="2" type="ORF">LECACI_7A009933</name>
</gene>
<evidence type="ECO:0000256" key="1">
    <source>
        <dbReference type="SAM" id="MobiDB-lite"/>
    </source>
</evidence>
<evidence type="ECO:0000313" key="2">
    <source>
        <dbReference type="EMBL" id="CAK4034775.1"/>
    </source>
</evidence>
<dbReference type="AlphaFoldDB" id="A0AAI8Z971"/>
<evidence type="ECO:0000313" key="3">
    <source>
        <dbReference type="Proteomes" id="UP001296104"/>
    </source>
</evidence>
<dbReference type="Proteomes" id="UP001296104">
    <property type="component" value="Unassembled WGS sequence"/>
</dbReference>
<comment type="caution">
    <text evidence="2">The sequence shown here is derived from an EMBL/GenBank/DDBJ whole genome shotgun (WGS) entry which is preliminary data.</text>
</comment>